<comment type="caution">
    <text evidence="11">The sequence shown here is derived from an EMBL/GenBank/DDBJ whole genome shotgun (WGS) entry which is preliminary data.</text>
</comment>
<evidence type="ECO:0000256" key="7">
    <source>
        <dbReference type="ARBA" id="ARBA00040167"/>
    </source>
</evidence>
<dbReference type="EMBL" id="JAFLVR010000018">
    <property type="protein sequence ID" value="MBO0452154.1"/>
    <property type="molecule type" value="Genomic_DNA"/>
</dbReference>
<evidence type="ECO:0000313" key="12">
    <source>
        <dbReference type="Proteomes" id="UP000664495"/>
    </source>
</evidence>
<accession>A0ABS3HFC2</accession>
<reference evidence="11 12" key="1">
    <citation type="submission" date="2021-03" db="EMBL/GenBank/DDBJ databases">
        <title>Enterococcal diversity collection.</title>
        <authorList>
            <person name="Gilmore M.S."/>
            <person name="Schwartzman J."/>
            <person name="Van Tyne D."/>
            <person name="Martin M."/>
            <person name="Earl A.M."/>
            <person name="Manson A.L."/>
            <person name="Straub T."/>
            <person name="Salamzade R."/>
            <person name="Saavedra J."/>
            <person name="Lebreton F."/>
            <person name="Prichula J."/>
            <person name="Schaufler K."/>
            <person name="Gaca A."/>
            <person name="Sgardioli B."/>
            <person name="Wagenaar J."/>
            <person name="Strong T."/>
        </authorList>
    </citation>
    <scope>NUCLEOTIDE SEQUENCE [LARGE SCALE GENOMIC DNA]</scope>
    <source>
        <strain evidence="11 12">MJM16</strain>
    </source>
</reference>
<evidence type="ECO:0000256" key="1">
    <source>
        <dbReference type="ARBA" id="ARBA00004772"/>
    </source>
</evidence>
<proteinExistence type="inferred from homology"/>
<evidence type="ECO:0000256" key="3">
    <source>
        <dbReference type="ARBA" id="ARBA00013109"/>
    </source>
</evidence>
<dbReference type="EC" id="4.2.1.75" evidence="3 9"/>
<dbReference type="InterPro" id="IPR003754">
    <property type="entry name" value="4pyrrol_synth_uPrphyn_synth"/>
</dbReference>
<evidence type="ECO:0000256" key="2">
    <source>
        <dbReference type="ARBA" id="ARBA00008133"/>
    </source>
</evidence>
<evidence type="ECO:0000256" key="4">
    <source>
        <dbReference type="ARBA" id="ARBA00023239"/>
    </source>
</evidence>
<protein>
    <recommendedName>
        <fullName evidence="7 9">Uroporphyrinogen-III synthase</fullName>
        <ecNumber evidence="3 9">4.2.1.75</ecNumber>
    </recommendedName>
</protein>
<dbReference type="Gene3D" id="3.40.50.10090">
    <property type="match status" value="2"/>
</dbReference>
<dbReference type="Pfam" id="PF02602">
    <property type="entry name" value="HEM4"/>
    <property type="match status" value="1"/>
</dbReference>
<feature type="domain" description="Tetrapyrrole biosynthesis uroporphyrinogen III synthase" evidence="10">
    <location>
        <begin position="15"/>
        <end position="219"/>
    </location>
</feature>
<gene>
    <name evidence="11" type="ORF">JZO85_07740</name>
</gene>
<evidence type="ECO:0000256" key="5">
    <source>
        <dbReference type="ARBA" id="ARBA00023244"/>
    </source>
</evidence>
<dbReference type="InterPro" id="IPR039793">
    <property type="entry name" value="UROS/Hem4"/>
</dbReference>
<keyword evidence="5 9" id="KW-0627">Porphyrin biosynthesis</keyword>
<sequence length="230" mass="27061">MPEDIYYTFAEKNIEVITIPLNRTVIQPYQKMEQDYDWIFFTSANAVKYFDFNFLNKQAKILAIGNQTVKVLKNLGFDVDFQPKEAFSEGLVKEWLTFADGKQRVFWPHSFQARRVIYNALTNQGHDVLEQVIYRNEFYLEDQEKLRHFLLNEVLDYVLFASPSAWMSFSKVTEPLQQLPADFWSRLKIAAIGPVTAKAIKKKQSVVIQPKIYDMPHLYECLLQDIEQEE</sequence>
<dbReference type="Proteomes" id="UP000664495">
    <property type="component" value="Unassembled WGS sequence"/>
</dbReference>
<comment type="function">
    <text evidence="6 9">Catalyzes cyclization of the linear tetrapyrrole, hydroxymethylbilane, to the macrocyclic uroporphyrinogen III.</text>
</comment>
<comment type="catalytic activity">
    <reaction evidence="8 9">
        <text>hydroxymethylbilane = uroporphyrinogen III + H2O</text>
        <dbReference type="Rhea" id="RHEA:18965"/>
        <dbReference type="ChEBI" id="CHEBI:15377"/>
        <dbReference type="ChEBI" id="CHEBI:57308"/>
        <dbReference type="ChEBI" id="CHEBI:57845"/>
        <dbReference type="EC" id="4.2.1.75"/>
    </reaction>
</comment>
<evidence type="ECO:0000313" key="11">
    <source>
        <dbReference type="EMBL" id="MBO0452154.1"/>
    </source>
</evidence>
<dbReference type="SUPFAM" id="SSF69618">
    <property type="entry name" value="HemD-like"/>
    <property type="match status" value="1"/>
</dbReference>
<evidence type="ECO:0000256" key="8">
    <source>
        <dbReference type="ARBA" id="ARBA00048617"/>
    </source>
</evidence>
<evidence type="ECO:0000256" key="6">
    <source>
        <dbReference type="ARBA" id="ARBA00037589"/>
    </source>
</evidence>
<comment type="similarity">
    <text evidence="2 9">Belongs to the uroporphyrinogen-III synthase family.</text>
</comment>
<dbReference type="RefSeq" id="WP_207107928.1">
    <property type="nucleotide sequence ID" value="NZ_JAFLVR010000018.1"/>
</dbReference>
<organism evidence="11 12">
    <name type="scientific">Candidatus Enterococcus murrayae</name>
    <dbReference type="NCBI Taxonomy" id="2815321"/>
    <lineage>
        <taxon>Bacteria</taxon>
        <taxon>Bacillati</taxon>
        <taxon>Bacillota</taxon>
        <taxon>Bacilli</taxon>
        <taxon>Lactobacillales</taxon>
        <taxon>Enterococcaceae</taxon>
        <taxon>Enterococcus</taxon>
    </lineage>
</organism>
<name>A0ABS3HFC2_9ENTE</name>
<comment type="pathway">
    <text evidence="1 9">Porphyrin-containing compound metabolism; protoporphyrin-IX biosynthesis; coproporphyrinogen-III from 5-aminolevulinate: step 3/4.</text>
</comment>
<evidence type="ECO:0000256" key="9">
    <source>
        <dbReference type="RuleBase" id="RU366031"/>
    </source>
</evidence>
<dbReference type="CDD" id="cd06578">
    <property type="entry name" value="HemD"/>
    <property type="match status" value="1"/>
</dbReference>
<dbReference type="InterPro" id="IPR036108">
    <property type="entry name" value="4pyrrol_syn_uPrphyn_synt_sf"/>
</dbReference>
<dbReference type="PANTHER" id="PTHR38042:SF1">
    <property type="entry name" value="UROPORPHYRINOGEN-III SYNTHASE, CHLOROPLASTIC"/>
    <property type="match status" value="1"/>
</dbReference>
<keyword evidence="12" id="KW-1185">Reference proteome</keyword>
<evidence type="ECO:0000259" key="10">
    <source>
        <dbReference type="Pfam" id="PF02602"/>
    </source>
</evidence>
<dbReference type="PANTHER" id="PTHR38042">
    <property type="entry name" value="UROPORPHYRINOGEN-III SYNTHASE, CHLOROPLASTIC"/>
    <property type="match status" value="1"/>
</dbReference>
<keyword evidence="4 9" id="KW-0456">Lyase</keyword>